<dbReference type="InterPro" id="IPR018200">
    <property type="entry name" value="USP_CS"/>
</dbReference>
<dbReference type="FunCoup" id="A0A7R8YLQ6">
    <property type="interactions" value="1139"/>
</dbReference>
<dbReference type="GO" id="GO:0005634">
    <property type="term" value="C:nucleus"/>
    <property type="evidence" value="ECO:0007669"/>
    <property type="project" value="TreeGrafter"/>
</dbReference>
<dbReference type="InterPro" id="IPR038765">
    <property type="entry name" value="Papain-like_cys_pep_sf"/>
</dbReference>
<dbReference type="GO" id="GO:0004843">
    <property type="term" value="F:cysteine-type deubiquitinase activity"/>
    <property type="evidence" value="ECO:0007669"/>
    <property type="project" value="InterPro"/>
</dbReference>
<feature type="compositionally biased region" description="Low complexity" evidence="2">
    <location>
        <begin position="1"/>
        <end position="25"/>
    </location>
</feature>
<feature type="region of interest" description="Disordered" evidence="2">
    <location>
        <begin position="449"/>
        <end position="474"/>
    </location>
</feature>
<dbReference type="InterPro" id="IPR001394">
    <property type="entry name" value="Peptidase_C19_UCH"/>
</dbReference>
<dbReference type="Pfam" id="PF00443">
    <property type="entry name" value="UCH"/>
    <property type="match status" value="1"/>
</dbReference>
<gene>
    <name evidence="4" type="ORF">HERILL_LOCUS34</name>
</gene>
<dbReference type="Proteomes" id="UP000594454">
    <property type="component" value="Chromosome 1"/>
</dbReference>
<dbReference type="Pfam" id="PF21246">
    <property type="entry name" value="Usp38-like_N"/>
    <property type="match status" value="1"/>
</dbReference>
<reference evidence="4 5" key="1">
    <citation type="submission" date="2020-11" db="EMBL/GenBank/DDBJ databases">
        <authorList>
            <person name="Wallbank WR R."/>
            <person name="Pardo Diaz C."/>
            <person name="Kozak K."/>
            <person name="Martin S."/>
            <person name="Jiggins C."/>
            <person name="Moest M."/>
            <person name="Warren A I."/>
            <person name="Generalovic N T."/>
            <person name="Byers J.R.P. K."/>
            <person name="Montejo-Kovacevich G."/>
            <person name="Yen C E."/>
        </authorList>
    </citation>
    <scope>NUCLEOTIDE SEQUENCE [LARGE SCALE GENOMIC DNA]</scope>
</reference>
<dbReference type="InterPro" id="IPR049407">
    <property type="entry name" value="Usp38-like_N"/>
</dbReference>
<evidence type="ECO:0000256" key="1">
    <source>
        <dbReference type="ARBA" id="ARBA00009085"/>
    </source>
</evidence>
<dbReference type="InterPro" id="IPR028889">
    <property type="entry name" value="USP"/>
</dbReference>
<feature type="region of interest" description="Disordered" evidence="2">
    <location>
        <begin position="742"/>
        <end position="769"/>
    </location>
</feature>
<evidence type="ECO:0000313" key="4">
    <source>
        <dbReference type="EMBL" id="CAD7076632.1"/>
    </source>
</evidence>
<dbReference type="GO" id="GO:0005829">
    <property type="term" value="C:cytosol"/>
    <property type="evidence" value="ECO:0007669"/>
    <property type="project" value="TreeGrafter"/>
</dbReference>
<feature type="region of interest" description="Disordered" evidence="2">
    <location>
        <begin position="1"/>
        <end position="26"/>
    </location>
</feature>
<dbReference type="EMBL" id="LR899009">
    <property type="protein sequence ID" value="CAD7076632.1"/>
    <property type="molecule type" value="Genomic_DNA"/>
</dbReference>
<keyword evidence="5" id="KW-1185">Reference proteome</keyword>
<evidence type="ECO:0000259" key="3">
    <source>
        <dbReference type="PROSITE" id="PS50235"/>
    </source>
</evidence>
<dbReference type="OMA" id="YKMCGRS"/>
<organism evidence="4 5">
    <name type="scientific">Hermetia illucens</name>
    <name type="common">Black soldier fly</name>
    <dbReference type="NCBI Taxonomy" id="343691"/>
    <lineage>
        <taxon>Eukaryota</taxon>
        <taxon>Metazoa</taxon>
        <taxon>Ecdysozoa</taxon>
        <taxon>Arthropoda</taxon>
        <taxon>Hexapoda</taxon>
        <taxon>Insecta</taxon>
        <taxon>Pterygota</taxon>
        <taxon>Neoptera</taxon>
        <taxon>Endopterygota</taxon>
        <taxon>Diptera</taxon>
        <taxon>Brachycera</taxon>
        <taxon>Stratiomyomorpha</taxon>
        <taxon>Stratiomyidae</taxon>
        <taxon>Hermetiinae</taxon>
        <taxon>Hermetia</taxon>
    </lineage>
</organism>
<dbReference type="PANTHER" id="PTHR24006">
    <property type="entry name" value="UBIQUITIN CARBOXYL-TERMINAL HYDROLASE"/>
    <property type="match status" value="1"/>
</dbReference>
<dbReference type="PANTHER" id="PTHR24006:SF908">
    <property type="entry name" value="DEUBIQUITINATING APOPTOTIC INHIBITOR, ISOFORM A"/>
    <property type="match status" value="1"/>
</dbReference>
<accession>A0A7R8YLQ6</accession>
<dbReference type="PROSITE" id="PS50235">
    <property type="entry name" value="USP_3"/>
    <property type="match status" value="1"/>
</dbReference>
<dbReference type="InterPro" id="IPR050164">
    <property type="entry name" value="Peptidase_C19"/>
</dbReference>
<feature type="domain" description="USP" evidence="3">
    <location>
        <begin position="329"/>
        <end position="677"/>
    </location>
</feature>
<dbReference type="InParanoid" id="A0A7R8YLQ6"/>
<sequence length="782" mass="87962">MAVKQNNSEGSGSSSASGQDSNAESGQKTLDLARMIEIMELVNARHQQGEMISEADIVQIYKHIVLNLCNVPMPRQASEMKQFKEDISKIGEFLSKVSEANAFSVYLSYIQIVCSVITGPGNPSGTVAIVFQLFPAEWISKAVALILSSTEHATDDAIRKTVNVLCRWLRLCAFCQNLNLWVLAILNRLREQQKYNLLFDIALDVVEPLFLALIIPILRPMIAPVLFHVLSSVKHTPEVFHKIINRVPSVIKQLKNDSMNTEETKKILQRLVDVLSALISHFPGYEDLYKATEEALAEFTPSYDYQAILEYPSWTDTAEIPFSHTNARVGLVNLGNTCYMNSVLQTLVMTKEFSRNILLSTSKSPMLFKIQQLLALMLHSKRPELTPGAVLHATRPPGFLPGFQQDSSEFLGYLLETLHEQEKHFYKHATLKLDEMALASRDNGTDIEVSEGASSSQNYKETFNGSQASQKTTRQTAVEKTFTGKLTTTYKCLSCSGESKNTDTFRDLQLAFPELKSDCATNYSVQDLLDYYCSPEKLCGDNKYFCDKCKKLSDAQRFINFVSAPKNLILTLKHFKYDQKYHMRAKLMHKVFHDENVSIKVYSPDTLTETSSVHYNLYASVVHSGVSMDSGHYCTYASERPDAWFKFNDNVVTTCSISELHNLEPPNTPYILFYQMKSKTCENSNSSPSEASSSNQLIRVDMSDFPNLEELPPHLREFVNKDNLAFKEELRIRKLNISAASRSASTVSKNNRNGGGDNRDNDDEPPSACGGNALNYVNRFIC</sequence>
<name>A0A7R8YLQ6_HERIL</name>
<dbReference type="OrthoDB" id="2420415at2759"/>
<feature type="compositionally biased region" description="Polar residues" evidence="2">
    <location>
        <begin position="452"/>
        <end position="474"/>
    </location>
</feature>
<protein>
    <recommendedName>
        <fullName evidence="3">USP domain-containing protein</fullName>
    </recommendedName>
</protein>
<dbReference type="PROSITE" id="PS00972">
    <property type="entry name" value="USP_1"/>
    <property type="match status" value="1"/>
</dbReference>
<comment type="similarity">
    <text evidence="1">Belongs to the peptidase C19 family.</text>
</comment>
<evidence type="ECO:0000256" key="2">
    <source>
        <dbReference type="SAM" id="MobiDB-lite"/>
    </source>
</evidence>
<dbReference type="SUPFAM" id="SSF54001">
    <property type="entry name" value="Cysteine proteinases"/>
    <property type="match status" value="1"/>
</dbReference>
<dbReference type="GO" id="GO:0016579">
    <property type="term" value="P:protein deubiquitination"/>
    <property type="evidence" value="ECO:0007669"/>
    <property type="project" value="InterPro"/>
</dbReference>
<evidence type="ECO:0000313" key="5">
    <source>
        <dbReference type="Proteomes" id="UP000594454"/>
    </source>
</evidence>
<dbReference type="Gene3D" id="3.90.70.10">
    <property type="entry name" value="Cysteine proteinases"/>
    <property type="match status" value="1"/>
</dbReference>
<dbReference type="AlphaFoldDB" id="A0A7R8YLQ6"/>
<proteinExistence type="inferred from homology"/>